<evidence type="ECO:0000313" key="1">
    <source>
        <dbReference type="EMBL" id="SFW61116.1"/>
    </source>
</evidence>
<evidence type="ECO:0000313" key="2">
    <source>
        <dbReference type="Proteomes" id="UP000183257"/>
    </source>
</evidence>
<dbReference type="STRING" id="76595.SAMN05660313_02804"/>
<reference evidence="2" key="1">
    <citation type="submission" date="2016-11" db="EMBL/GenBank/DDBJ databases">
        <authorList>
            <person name="Varghese N."/>
            <person name="Submissions S."/>
        </authorList>
    </citation>
    <scope>NUCLEOTIDE SEQUENCE [LARGE SCALE GENOMIC DNA]</scope>
    <source>
        <strain evidence="2">DSM 24786</strain>
    </source>
</reference>
<organism evidence="1 2">
    <name type="scientific">Cellulophaga fucicola</name>
    <dbReference type="NCBI Taxonomy" id="76595"/>
    <lineage>
        <taxon>Bacteria</taxon>
        <taxon>Pseudomonadati</taxon>
        <taxon>Bacteroidota</taxon>
        <taxon>Flavobacteriia</taxon>
        <taxon>Flavobacteriales</taxon>
        <taxon>Flavobacteriaceae</taxon>
        <taxon>Cellulophaga</taxon>
    </lineage>
</organism>
<dbReference type="Proteomes" id="UP000183257">
    <property type="component" value="Unassembled WGS sequence"/>
</dbReference>
<protein>
    <submittedName>
        <fullName evidence="1">Uncharacterized protein</fullName>
    </submittedName>
</protein>
<dbReference type="RefSeq" id="WP_072304427.1">
    <property type="nucleotide sequence ID" value="NZ_FPIY01000004.1"/>
</dbReference>
<keyword evidence="2" id="KW-1185">Reference proteome</keyword>
<accession>A0A1K1QN40</accession>
<sequence>MSGKPVHKDILKSVKLDAIEDNSKVEENSKIEDDVTRVYKDKNYRVKKELSFKTKKNNSKLA</sequence>
<dbReference type="EMBL" id="FPIY01000004">
    <property type="protein sequence ID" value="SFW61116.1"/>
    <property type="molecule type" value="Genomic_DNA"/>
</dbReference>
<dbReference type="OrthoDB" id="1179725at2"/>
<name>A0A1K1QN40_9FLAO</name>
<gene>
    <name evidence="1" type="ORF">SAMN05660313_02804</name>
</gene>
<dbReference type="AlphaFoldDB" id="A0A1K1QN40"/>
<proteinExistence type="predicted"/>